<dbReference type="EMBL" id="JARPXM010000015">
    <property type="protein sequence ID" value="MDT2539256.1"/>
    <property type="molecule type" value="Genomic_DNA"/>
</dbReference>
<feature type="domain" description="Flavodoxin" evidence="1">
    <location>
        <begin position="4"/>
        <end position="136"/>
    </location>
</feature>
<dbReference type="RefSeq" id="WP_010744700.1">
    <property type="nucleotide sequence ID" value="NZ_BAAAXM010000030.1"/>
</dbReference>
<accession>A0AAW8SZ31</accession>
<dbReference type="AlphaFoldDB" id="A0AAW8SZ31"/>
<protein>
    <submittedName>
        <fullName evidence="2">Flavodoxin domain-containing protein</fullName>
    </submittedName>
</protein>
<dbReference type="InterPro" id="IPR026816">
    <property type="entry name" value="Flavodoxin_dom"/>
</dbReference>
<dbReference type="Pfam" id="PF12724">
    <property type="entry name" value="Flavodoxin_5"/>
    <property type="match status" value="1"/>
</dbReference>
<evidence type="ECO:0000259" key="1">
    <source>
        <dbReference type="Pfam" id="PF12724"/>
    </source>
</evidence>
<comment type="caution">
    <text evidence="2">The sequence shown here is derived from an EMBL/GenBank/DDBJ whole genome shotgun (WGS) entry which is preliminary data.</text>
</comment>
<dbReference type="Proteomes" id="UP001249240">
    <property type="component" value="Unassembled WGS sequence"/>
</dbReference>
<name>A0AAW8SZ31_9ENTE</name>
<evidence type="ECO:0000313" key="2">
    <source>
        <dbReference type="EMBL" id="MDT2539256.1"/>
    </source>
</evidence>
<gene>
    <name evidence="2" type="ORF">P7D78_14065</name>
</gene>
<reference evidence="2" key="1">
    <citation type="submission" date="2023-03" db="EMBL/GenBank/DDBJ databases">
        <authorList>
            <person name="Shen W."/>
            <person name="Cai J."/>
        </authorList>
    </citation>
    <scope>NUCLEOTIDE SEQUENCE</scope>
    <source>
        <strain evidence="2">B646-2</strain>
    </source>
</reference>
<sequence>MKNIVVYGTKKGSSEIYAKAFAKENDYPILEYTDLTSMELASVDRVYYFGSVYAGNVLGLEEVKKKVTENQSLVIISVGLTSIYDQEKLEEIQQGIIELFPDAEHVHLRGRLVKEQLKLPEKLIIKMISKSSAKKEEEEKLDIEKAIEAVVSEGKADYIDLAELVRIP</sequence>
<organism evidence="2 3">
    <name type="scientific">Enterococcus raffinosus</name>
    <dbReference type="NCBI Taxonomy" id="71452"/>
    <lineage>
        <taxon>Bacteria</taxon>
        <taxon>Bacillati</taxon>
        <taxon>Bacillota</taxon>
        <taxon>Bacilli</taxon>
        <taxon>Lactobacillales</taxon>
        <taxon>Enterococcaceae</taxon>
        <taxon>Enterococcus</taxon>
    </lineage>
</organism>
<proteinExistence type="predicted"/>
<evidence type="ECO:0000313" key="3">
    <source>
        <dbReference type="Proteomes" id="UP001249240"/>
    </source>
</evidence>